<protein>
    <submittedName>
        <fullName evidence="1">Uncharacterized protein</fullName>
    </submittedName>
</protein>
<dbReference type="AlphaFoldDB" id="A0A0A9DIM4"/>
<name>A0A0A9DIM4_ARUDO</name>
<accession>A0A0A9DIM4</accession>
<reference evidence="1" key="1">
    <citation type="submission" date="2014-09" db="EMBL/GenBank/DDBJ databases">
        <authorList>
            <person name="Magalhaes I.L.F."/>
            <person name="Oliveira U."/>
            <person name="Santos F.R."/>
            <person name="Vidigal T.H.D.A."/>
            <person name="Brescovit A.D."/>
            <person name="Santos A.J."/>
        </authorList>
    </citation>
    <scope>NUCLEOTIDE SEQUENCE</scope>
    <source>
        <tissue evidence="1">Shoot tissue taken approximately 20 cm above the soil surface</tissue>
    </source>
</reference>
<proteinExistence type="predicted"/>
<dbReference type="EMBL" id="GBRH01210269">
    <property type="protein sequence ID" value="JAD87626.1"/>
    <property type="molecule type" value="Transcribed_RNA"/>
</dbReference>
<reference evidence="1" key="2">
    <citation type="journal article" date="2015" name="Data Brief">
        <title>Shoot transcriptome of the giant reed, Arundo donax.</title>
        <authorList>
            <person name="Barrero R.A."/>
            <person name="Guerrero F.D."/>
            <person name="Moolhuijzen P."/>
            <person name="Goolsby J.A."/>
            <person name="Tidwell J."/>
            <person name="Bellgard S.E."/>
            <person name="Bellgard M.I."/>
        </authorList>
    </citation>
    <scope>NUCLEOTIDE SEQUENCE</scope>
    <source>
        <tissue evidence="1">Shoot tissue taken approximately 20 cm above the soil surface</tissue>
    </source>
</reference>
<organism evidence="1">
    <name type="scientific">Arundo donax</name>
    <name type="common">Giant reed</name>
    <name type="synonym">Donax arundinaceus</name>
    <dbReference type="NCBI Taxonomy" id="35708"/>
    <lineage>
        <taxon>Eukaryota</taxon>
        <taxon>Viridiplantae</taxon>
        <taxon>Streptophyta</taxon>
        <taxon>Embryophyta</taxon>
        <taxon>Tracheophyta</taxon>
        <taxon>Spermatophyta</taxon>
        <taxon>Magnoliopsida</taxon>
        <taxon>Liliopsida</taxon>
        <taxon>Poales</taxon>
        <taxon>Poaceae</taxon>
        <taxon>PACMAD clade</taxon>
        <taxon>Arundinoideae</taxon>
        <taxon>Arundineae</taxon>
        <taxon>Arundo</taxon>
    </lineage>
</organism>
<sequence>MSSPRMPDSIWATMFAPSRVSHSMFLRSSSTSRQMGFQMPVTSGVITSVLFTTLLFLRCLSEHLEAWQVLPAGDRSSNWWNSGRSFLLELCCSSVN</sequence>
<evidence type="ECO:0000313" key="1">
    <source>
        <dbReference type="EMBL" id="JAD87626.1"/>
    </source>
</evidence>